<evidence type="ECO:0000256" key="3">
    <source>
        <dbReference type="ARBA" id="ARBA00022475"/>
    </source>
</evidence>
<sequence>MDLLKSFIKKHFCHFTYFYTHLRHRIWIALGLSILVGLLDGFGLAMFIPMLEMVGDGGASAEGLGNLAFLINGLTYLGLELNLITILTTLVFFFTLKGIAKFAESYYKVIVQQYFNSKLRIDNVDKLTHYQYKSFVTSDAGRIQNTLSGETERVAGAYRYYIQTLQSAIMLTVYVFLAFLANPQFALLVAIGGLISNFLFKQLYRRTNSVSKNITRDAHGYQGLLIQKVSFFKYLKATSMNEKFAEKLKKSILSIEANNRKIGFYGSILEASREPLTIIVVVGVILVETQVFNSGLGLIILSLLFFFRSLTYLMHLQTVWNSFLNVSGSLENMKVFQKEMALSKEYYASKKLKGVYESIELKNLKFEYGEKEILKNINLKLEAKKTYAFVGGSGSGKTTLVNLIVALMPTNSGCILIDGQDLKCLDIRSYQSKIGYITQEPVIFNDTIFNNVTFWALPSNENIERFWDALEKAAIADFVKELSLQEKELLGNNGINLSGGQRQRLSIARELFKNIDVLVMDEATSALDVETEIKIQESVEKLKGKMTILIVAHRLSTIKNADQVILLENGEFEGMGTFKSLINISEKFKNSVALQNI</sequence>
<evidence type="ECO:0000256" key="6">
    <source>
        <dbReference type="ARBA" id="ARBA00022840"/>
    </source>
</evidence>
<keyword evidence="13" id="KW-1185">Reference proteome</keyword>
<dbReference type="PROSITE" id="PS50893">
    <property type="entry name" value="ABC_TRANSPORTER_2"/>
    <property type="match status" value="1"/>
</dbReference>
<keyword evidence="6 12" id="KW-0067">ATP-binding</keyword>
<dbReference type="RefSeq" id="WP_213946454.1">
    <property type="nucleotide sequence ID" value="NZ_JAHCMY010000015.1"/>
</dbReference>
<evidence type="ECO:0000256" key="5">
    <source>
        <dbReference type="ARBA" id="ARBA00022741"/>
    </source>
</evidence>
<dbReference type="Proteomes" id="UP001319104">
    <property type="component" value="Unassembled WGS sequence"/>
</dbReference>
<protein>
    <submittedName>
        <fullName evidence="12">ABC transporter ATP-binding protein</fullName>
    </submittedName>
</protein>
<evidence type="ECO:0000256" key="8">
    <source>
        <dbReference type="ARBA" id="ARBA00023136"/>
    </source>
</evidence>
<keyword evidence="5" id="KW-0547">Nucleotide-binding</keyword>
<organism evidence="12 13">
    <name type="scientific">Litoribacter ruber</name>
    <dbReference type="NCBI Taxonomy" id="702568"/>
    <lineage>
        <taxon>Bacteria</taxon>
        <taxon>Pseudomonadati</taxon>
        <taxon>Bacteroidota</taxon>
        <taxon>Cytophagia</taxon>
        <taxon>Cytophagales</taxon>
        <taxon>Cyclobacteriaceae</taxon>
        <taxon>Litoribacter</taxon>
    </lineage>
</organism>
<dbReference type="PANTHER" id="PTHR24221">
    <property type="entry name" value="ATP-BINDING CASSETTE SUB-FAMILY B"/>
    <property type="match status" value="1"/>
</dbReference>
<dbReference type="Gene3D" id="3.40.50.300">
    <property type="entry name" value="P-loop containing nucleotide triphosphate hydrolases"/>
    <property type="match status" value="1"/>
</dbReference>
<reference evidence="12 13" key="1">
    <citation type="submission" date="2021-05" db="EMBL/GenBank/DDBJ databases">
        <authorList>
            <person name="Zhang Z.D."/>
            <person name="Osman G."/>
        </authorList>
    </citation>
    <scope>NUCLEOTIDE SEQUENCE [LARGE SCALE GENOMIC DNA]</scope>
    <source>
        <strain evidence="12 13">KCTC 32217</strain>
    </source>
</reference>
<evidence type="ECO:0000256" key="7">
    <source>
        <dbReference type="ARBA" id="ARBA00022989"/>
    </source>
</evidence>
<dbReference type="InterPro" id="IPR036640">
    <property type="entry name" value="ABC1_TM_sf"/>
</dbReference>
<gene>
    <name evidence="12" type="ORF">KI659_16365</name>
</gene>
<comment type="caution">
    <text evidence="12">The sequence shown here is derived from an EMBL/GenBank/DDBJ whole genome shotgun (WGS) entry which is preliminary data.</text>
</comment>
<dbReference type="GO" id="GO:0140359">
    <property type="term" value="F:ABC-type transporter activity"/>
    <property type="evidence" value="ECO:0007669"/>
    <property type="project" value="InterPro"/>
</dbReference>
<dbReference type="FunFam" id="3.40.50.300:FF:000854">
    <property type="entry name" value="Multidrug ABC transporter ATP-binding protein"/>
    <property type="match status" value="1"/>
</dbReference>
<dbReference type="Pfam" id="PF00005">
    <property type="entry name" value="ABC_tran"/>
    <property type="match status" value="1"/>
</dbReference>
<keyword evidence="7 9" id="KW-1133">Transmembrane helix</keyword>
<comment type="subcellular location">
    <subcellularLocation>
        <location evidence="1">Cell membrane</location>
        <topology evidence="1">Multi-pass membrane protein</topology>
    </subcellularLocation>
</comment>
<evidence type="ECO:0000259" key="11">
    <source>
        <dbReference type="PROSITE" id="PS50929"/>
    </source>
</evidence>
<dbReference type="InterPro" id="IPR039421">
    <property type="entry name" value="Type_1_exporter"/>
</dbReference>
<dbReference type="GO" id="GO:0005524">
    <property type="term" value="F:ATP binding"/>
    <property type="evidence" value="ECO:0007669"/>
    <property type="project" value="UniProtKB-KW"/>
</dbReference>
<evidence type="ECO:0000259" key="10">
    <source>
        <dbReference type="PROSITE" id="PS50893"/>
    </source>
</evidence>
<feature type="domain" description="ABC transporter" evidence="10">
    <location>
        <begin position="359"/>
        <end position="594"/>
    </location>
</feature>
<dbReference type="InterPro" id="IPR017871">
    <property type="entry name" value="ABC_transporter-like_CS"/>
</dbReference>
<dbReference type="InterPro" id="IPR003439">
    <property type="entry name" value="ABC_transporter-like_ATP-bd"/>
</dbReference>
<name>A0AAP2G6E0_9BACT</name>
<evidence type="ECO:0000256" key="4">
    <source>
        <dbReference type="ARBA" id="ARBA00022692"/>
    </source>
</evidence>
<dbReference type="SUPFAM" id="SSF90123">
    <property type="entry name" value="ABC transporter transmembrane region"/>
    <property type="match status" value="1"/>
</dbReference>
<evidence type="ECO:0000256" key="2">
    <source>
        <dbReference type="ARBA" id="ARBA00022448"/>
    </source>
</evidence>
<proteinExistence type="predicted"/>
<dbReference type="GO" id="GO:0034040">
    <property type="term" value="F:ATPase-coupled lipid transmembrane transporter activity"/>
    <property type="evidence" value="ECO:0007669"/>
    <property type="project" value="TreeGrafter"/>
</dbReference>
<dbReference type="InterPro" id="IPR003593">
    <property type="entry name" value="AAA+_ATPase"/>
</dbReference>
<dbReference type="PROSITE" id="PS00211">
    <property type="entry name" value="ABC_TRANSPORTER_1"/>
    <property type="match status" value="1"/>
</dbReference>
<dbReference type="SMART" id="SM00382">
    <property type="entry name" value="AAA"/>
    <property type="match status" value="1"/>
</dbReference>
<dbReference type="Pfam" id="PF00664">
    <property type="entry name" value="ABC_membrane"/>
    <property type="match status" value="1"/>
</dbReference>
<accession>A0AAP2G6E0</accession>
<keyword evidence="4 9" id="KW-0812">Transmembrane</keyword>
<feature type="domain" description="ABC transmembrane type-1" evidence="11">
    <location>
        <begin position="27"/>
        <end position="325"/>
    </location>
</feature>
<dbReference type="PANTHER" id="PTHR24221:SF654">
    <property type="entry name" value="ATP-BINDING CASSETTE SUB-FAMILY B MEMBER 6"/>
    <property type="match status" value="1"/>
</dbReference>
<evidence type="ECO:0000256" key="9">
    <source>
        <dbReference type="SAM" id="Phobius"/>
    </source>
</evidence>
<feature type="transmembrane region" description="Helical" evidence="9">
    <location>
        <begin position="26"/>
        <end position="48"/>
    </location>
</feature>
<evidence type="ECO:0000313" key="13">
    <source>
        <dbReference type="Proteomes" id="UP001319104"/>
    </source>
</evidence>
<dbReference type="SUPFAM" id="SSF52540">
    <property type="entry name" value="P-loop containing nucleoside triphosphate hydrolases"/>
    <property type="match status" value="1"/>
</dbReference>
<dbReference type="PROSITE" id="PS50929">
    <property type="entry name" value="ABC_TM1F"/>
    <property type="match status" value="1"/>
</dbReference>
<dbReference type="AlphaFoldDB" id="A0AAP2G6E0"/>
<evidence type="ECO:0000256" key="1">
    <source>
        <dbReference type="ARBA" id="ARBA00004651"/>
    </source>
</evidence>
<dbReference type="Gene3D" id="1.20.1560.10">
    <property type="entry name" value="ABC transporter type 1, transmembrane domain"/>
    <property type="match status" value="1"/>
</dbReference>
<dbReference type="GO" id="GO:0005886">
    <property type="term" value="C:plasma membrane"/>
    <property type="evidence" value="ECO:0007669"/>
    <property type="project" value="UniProtKB-SubCell"/>
</dbReference>
<dbReference type="GO" id="GO:0016887">
    <property type="term" value="F:ATP hydrolysis activity"/>
    <property type="evidence" value="ECO:0007669"/>
    <property type="project" value="InterPro"/>
</dbReference>
<feature type="transmembrane region" description="Helical" evidence="9">
    <location>
        <begin position="68"/>
        <end position="96"/>
    </location>
</feature>
<evidence type="ECO:0000313" key="12">
    <source>
        <dbReference type="EMBL" id="MBS9525593.1"/>
    </source>
</evidence>
<dbReference type="InterPro" id="IPR027417">
    <property type="entry name" value="P-loop_NTPase"/>
</dbReference>
<dbReference type="InterPro" id="IPR011527">
    <property type="entry name" value="ABC1_TM_dom"/>
</dbReference>
<dbReference type="EMBL" id="JAHCMY010000015">
    <property type="protein sequence ID" value="MBS9525593.1"/>
    <property type="molecule type" value="Genomic_DNA"/>
</dbReference>
<keyword evidence="8 9" id="KW-0472">Membrane</keyword>
<keyword evidence="2" id="KW-0813">Transport</keyword>
<keyword evidence="3" id="KW-1003">Cell membrane</keyword>